<reference evidence="1 2" key="1">
    <citation type="journal article" date="2016" name="Mol. Biol. Evol.">
        <title>Comparative Genomics of Early-Diverging Mushroom-Forming Fungi Provides Insights into the Origins of Lignocellulose Decay Capabilities.</title>
        <authorList>
            <person name="Nagy L.G."/>
            <person name="Riley R."/>
            <person name="Tritt A."/>
            <person name="Adam C."/>
            <person name="Daum C."/>
            <person name="Floudas D."/>
            <person name="Sun H."/>
            <person name="Yadav J.S."/>
            <person name="Pangilinan J."/>
            <person name="Larsson K.H."/>
            <person name="Matsuura K."/>
            <person name="Barry K."/>
            <person name="Labutti K."/>
            <person name="Kuo R."/>
            <person name="Ohm R.A."/>
            <person name="Bhattacharya S.S."/>
            <person name="Shirouzu T."/>
            <person name="Yoshinaga Y."/>
            <person name="Martin F.M."/>
            <person name="Grigoriev I.V."/>
            <person name="Hibbett D.S."/>
        </authorList>
    </citation>
    <scope>NUCLEOTIDE SEQUENCE [LARGE SCALE GENOMIC DNA]</scope>
    <source>
        <strain evidence="1 2">HHB12029</strain>
    </source>
</reference>
<evidence type="ECO:0000313" key="2">
    <source>
        <dbReference type="Proteomes" id="UP000077266"/>
    </source>
</evidence>
<dbReference type="AlphaFoldDB" id="A0A165M5S7"/>
<dbReference type="InParanoid" id="A0A165M5S7"/>
<dbReference type="EMBL" id="KV425915">
    <property type="protein sequence ID" value="KZV98806.1"/>
    <property type="molecule type" value="Genomic_DNA"/>
</dbReference>
<gene>
    <name evidence="1" type="ORF">EXIGLDRAFT_286603</name>
</gene>
<evidence type="ECO:0000313" key="1">
    <source>
        <dbReference type="EMBL" id="KZV98806.1"/>
    </source>
</evidence>
<proteinExistence type="predicted"/>
<dbReference type="Proteomes" id="UP000077266">
    <property type="component" value="Unassembled WGS sequence"/>
</dbReference>
<sequence>MALRFLERGQTSTSAWRARPVHECNSWPHGLEPRVGSFEDFRELGHDAALGVHRANRSQGLGGNKMIRYHTVRNGLGKCTHDVPESESALNLNPWRLNTRECLLADLQRHFLRLLYTFRVRVRHALATIEMRERVQIHLSEDAKAGVCVDLEWERQGDVEEIVASLSRISAQ</sequence>
<protein>
    <submittedName>
        <fullName evidence="1">Uncharacterized protein</fullName>
    </submittedName>
</protein>
<name>A0A165M5S7_EXIGL</name>
<accession>A0A165M5S7</accession>
<keyword evidence="2" id="KW-1185">Reference proteome</keyword>
<organism evidence="1 2">
    <name type="scientific">Exidia glandulosa HHB12029</name>
    <dbReference type="NCBI Taxonomy" id="1314781"/>
    <lineage>
        <taxon>Eukaryota</taxon>
        <taxon>Fungi</taxon>
        <taxon>Dikarya</taxon>
        <taxon>Basidiomycota</taxon>
        <taxon>Agaricomycotina</taxon>
        <taxon>Agaricomycetes</taxon>
        <taxon>Auriculariales</taxon>
        <taxon>Exidiaceae</taxon>
        <taxon>Exidia</taxon>
    </lineage>
</organism>